<reference evidence="1" key="2">
    <citation type="submission" date="2020-12" db="EMBL/GenBank/DDBJ databases">
        <authorList>
            <person name="Kanost M."/>
        </authorList>
    </citation>
    <scope>NUCLEOTIDE SEQUENCE</scope>
</reference>
<dbReference type="Proteomes" id="UP000791440">
    <property type="component" value="Unassembled WGS sequence"/>
</dbReference>
<name>A0A921ZZQ2_MANSE</name>
<organism evidence="1 2">
    <name type="scientific">Manduca sexta</name>
    <name type="common">Tobacco hawkmoth</name>
    <name type="synonym">Tobacco hornworm</name>
    <dbReference type="NCBI Taxonomy" id="7130"/>
    <lineage>
        <taxon>Eukaryota</taxon>
        <taxon>Metazoa</taxon>
        <taxon>Ecdysozoa</taxon>
        <taxon>Arthropoda</taxon>
        <taxon>Hexapoda</taxon>
        <taxon>Insecta</taxon>
        <taxon>Pterygota</taxon>
        <taxon>Neoptera</taxon>
        <taxon>Endopterygota</taxon>
        <taxon>Lepidoptera</taxon>
        <taxon>Glossata</taxon>
        <taxon>Ditrysia</taxon>
        <taxon>Bombycoidea</taxon>
        <taxon>Sphingidae</taxon>
        <taxon>Sphinginae</taxon>
        <taxon>Sphingini</taxon>
        <taxon>Manduca</taxon>
    </lineage>
</organism>
<dbReference type="AlphaFoldDB" id="A0A921ZZQ2"/>
<comment type="caution">
    <text evidence="1">The sequence shown here is derived from an EMBL/GenBank/DDBJ whole genome shotgun (WGS) entry which is preliminary data.</text>
</comment>
<accession>A0A921ZZQ2</accession>
<keyword evidence="2" id="KW-1185">Reference proteome</keyword>
<dbReference type="EMBL" id="JH669560">
    <property type="protein sequence ID" value="KAG6465521.1"/>
    <property type="molecule type" value="Genomic_DNA"/>
</dbReference>
<gene>
    <name evidence="1" type="ORF">O3G_MSEX015204</name>
</gene>
<reference evidence="1" key="1">
    <citation type="journal article" date="2016" name="Insect Biochem. Mol. Biol.">
        <title>Multifaceted biological insights from a draft genome sequence of the tobacco hornworm moth, Manduca sexta.</title>
        <authorList>
            <person name="Kanost M.R."/>
            <person name="Arrese E.L."/>
            <person name="Cao X."/>
            <person name="Chen Y.R."/>
            <person name="Chellapilla S."/>
            <person name="Goldsmith M.R."/>
            <person name="Grosse-Wilde E."/>
            <person name="Heckel D.G."/>
            <person name="Herndon N."/>
            <person name="Jiang H."/>
            <person name="Papanicolaou A."/>
            <person name="Qu J."/>
            <person name="Soulages J.L."/>
            <person name="Vogel H."/>
            <person name="Walters J."/>
            <person name="Waterhouse R.M."/>
            <person name="Ahn S.J."/>
            <person name="Almeida F.C."/>
            <person name="An C."/>
            <person name="Aqrawi P."/>
            <person name="Bretschneider A."/>
            <person name="Bryant W.B."/>
            <person name="Bucks S."/>
            <person name="Chao H."/>
            <person name="Chevignon G."/>
            <person name="Christen J.M."/>
            <person name="Clarke D.F."/>
            <person name="Dittmer N.T."/>
            <person name="Ferguson L.C.F."/>
            <person name="Garavelou S."/>
            <person name="Gordon K.H.J."/>
            <person name="Gunaratna R.T."/>
            <person name="Han Y."/>
            <person name="Hauser F."/>
            <person name="He Y."/>
            <person name="Heidel-Fischer H."/>
            <person name="Hirsh A."/>
            <person name="Hu Y."/>
            <person name="Jiang H."/>
            <person name="Kalra D."/>
            <person name="Klinner C."/>
            <person name="Konig C."/>
            <person name="Kovar C."/>
            <person name="Kroll A.R."/>
            <person name="Kuwar S.S."/>
            <person name="Lee S.L."/>
            <person name="Lehman R."/>
            <person name="Li K."/>
            <person name="Li Z."/>
            <person name="Liang H."/>
            <person name="Lovelace S."/>
            <person name="Lu Z."/>
            <person name="Mansfield J.H."/>
            <person name="McCulloch K.J."/>
            <person name="Mathew T."/>
            <person name="Morton B."/>
            <person name="Muzny D.M."/>
            <person name="Neunemann D."/>
            <person name="Ongeri F."/>
            <person name="Pauchet Y."/>
            <person name="Pu L.L."/>
            <person name="Pyrousis I."/>
            <person name="Rao X.J."/>
            <person name="Redding A."/>
            <person name="Roesel C."/>
            <person name="Sanchez-Gracia A."/>
            <person name="Schaack S."/>
            <person name="Shukla A."/>
            <person name="Tetreau G."/>
            <person name="Wang Y."/>
            <person name="Xiong G.H."/>
            <person name="Traut W."/>
            <person name="Walsh T.K."/>
            <person name="Worley K.C."/>
            <person name="Wu D."/>
            <person name="Wu W."/>
            <person name="Wu Y.Q."/>
            <person name="Zhang X."/>
            <person name="Zou Z."/>
            <person name="Zucker H."/>
            <person name="Briscoe A.D."/>
            <person name="Burmester T."/>
            <person name="Clem R.J."/>
            <person name="Feyereisen R."/>
            <person name="Grimmelikhuijzen C.J.P."/>
            <person name="Hamodrakas S.J."/>
            <person name="Hansson B.S."/>
            <person name="Huguet E."/>
            <person name="Jermiin L.S."/>
            <person name="Lan Q."/>
            <person name="Lehman H.K."/>
            <person name="Lorenzen M."/>
            <person name="Merzendorfer H."/>
            <person name="Michalopoulos I."/>
            <person name="Morton D.B."/>
            <person name="Muthukrishnan S."/>
            <person name="Oakeshott J.G."/>
            <person name="Palmer W."/>
            <person name="Park Y."/>
            <person name="Passarelli A.L."/>
            <person name="Rozas J."/>
            <person name="Schwartz L.M."/>
            <person name="Smith W."/>
            <person name="Southgate A."/>
            <person name="Vilcinskas A."/>
            <person name="Vogt R."/>
            <person name="Wang P."/>
            <person name="Werren J."/>
            <person name="Yu X.Q."/>
            <person name="Zhou J.J."/>
            <person name="Brown S.J."/>
            <person name="Scherer S.E."/>
            <person name="Richards S."/>
            <person name="Blissard G.W."/>
        </authorList>
    </citation>
    <scope>NUCLEOTIDE SEQUENCE</scope>
</reference>
<proteinExistence type="predicted"/>
<protein>
    <submittedName>
        <fullName evidence="1">Uncharacterized protein</fullName>
    </submittedName>
</protein>
<evidence type="ECO:0000313" key="2">
    <source>
        <dbReference type="Proteomes" id="UP000791440"/>
    </source>
</evidence>
<sequence>MSEEPMPDRFTLPARADAVVELWRSKMADGVLSPAHFQDHWRVTVPRIYSPQPNRTCLDWSFDEELATKLLIQPLEQFIWGTTEGSQPAPPRRSTLCGRVFKQGEPAYSCRECGT</sequence>
<evidence type="ECO:0000313" key="1">
    <source>
        <dbReference type="EMBL" id="KAG6465521.1"/>
    </source>
</evidence>